<protein>
    <submittedName>
        <fullName evidence="2">Uncharacterized protein</fullName>
    </submittedName>
</protein>
<gene>
    <name evidence="2" type="ORF">GCM10023320_82170</name>
</gene>
<keyword evidence="3" id="KW-1185">Reference proteome</keyword>
<evidence type="ECO:0000256" key="1">
    <source>
        <dbReference type="SAM" id="MobiDB-lite"/>
    </source>
</evidence>
<evidence type="ECO:0000313" key="3">
    <source>
        <dbReference type="Proteomes" id="UP001500804"/>
    </source>
</evidence>
<reference evidence="3" key="1">
    <citation type="journal article" date="2019" name="Int. J. Syst. Evol. Microbiol.">
        <title>The Global Catalogue of Microorganisms (GCM) 10K type strain sequencing project: providing services to taxonomists for standard genome sequencing and annotation.</title>
        <authorList>
            <consortium name="The Broad Institute Genomics Platform"/>
            <consortium name="The Broad Institute Genome Sequencing Center for Infectious Disease"/>
            <person name="Wu L."/>
            <person name="Ma J."/>
        </authorList>
    </citation>
    <scope>NUCLEOTIDE SEQUENCE [LARGE SCALE GENOMIC DNA]</scope>
    <source>
        <strain evidence="3">JCM 18302</strain>
    </source>
</reference>
<accession>A0ABP9P7R0</accession>
<sequence>MGAAVMSPRTTARSNGDGSVVRYLALAHNERIGASTKATVLPNLGRENRLDRMVCADWSARSTVTSANPSGRPRRPASTPRRRGCG</sequence>
<comment type="caution">
    <text evidence="2">The sequence shown here is derived from an EMBL/GenBank/DDBJ whole genome shotgun (WGS) entry which is preliminary data.</text>
</comment>
<dbReference type="EMBL" id="BAABJO010000058">
    <property type="protein sequence ID" value="GAA5142170.1"/>
    <property type="molecule type" value="Genomic_DNA"/>
</dbReference>
<feature type="region of interest" description="Disordered" evidence="1">
    <location>
        <begin position="60"/>
        <end position="86"/>
    </location>
</feature>
<dbReference type="Proteomes" id="UP001500804">
    <property type="component" value="Unassembled WGS sequence"/>
</dbReference>
<organism evidence="2 3">
    <name type="scientific">Pseudonocardia adelaidensis</name>
    <dbReference type="NCBI Taxonomy" id="648754"/>
    <lineage>
        <taxon>Bacteria</taxon>
        <taxon>Bacillati</taxon>
        <taxon>Actinomycetota</taxon>
        <taxon>Actinomycetes</taxon>
        <taxon>Pseudonocardiales</taxon>
        <taxon>Pseudonocardiaceae</taxon>
        <taxon>Pseudonocardia</taxon>
    </lineage>
</organism>
<feature type="compositionally biased region" description="Basic residues" evidence="1">
    <location>
        <begin position="72"/>
        <end position="86"/>
    </location>
</feature>
<evidence type="ECO:0000313" key="2">
    <source>
        <dbReference type="EMBL" id="GAA5142170.1"/>
    </source>
</evidence>
<proteinExistence type="predicted"/>
<name>A0ABP9P7R0_9PSEU</name>